<dbReference type="SUPFAM" id="SSF56112">
    <property type="entry name" value="Protein kinase-like (PK-like)"/>
    <property type="match status" value="1"/>
</dbReference>
<dbReference type="EMBL" id="LQBL01000005">
    <property type="protein sequence ID" value="KUG57480.1"/>
    <property type="molecule type" value="Genomic_DNA"/>
</dbReference>
<organism evidence="1 2">
    <name type="scientific">Serinicoccus chungangensis</name>
    <dbReference type="NCBI Taxonomy" id="767452"/>
    <lineage>
        <taxon>Bacteria</taxon>
        <taxon>Bacillati</taxon>
        <taxon>Actinomycetota</taxon>
        <taxon>Actinomycetes</taxon>
        <taxon>Micrococcales</taxon>
        <taxon>Ornithinimicrobiaceae</taxon>
        <taxon>Serinicoccus</taxon>
    </lineage>
</organism>
<dbReference type="STRING" id="767452.AVL62_13775"/>
<proteinExistence type="predicted"/>
<evidence type="ECO:0000313" key="2">
    <source>
        <dbReference type="Proteomes" id="UP000054837"/>
    </source>
</evidence>
<evidence type="ECO:0008006" key="3">
    <source>
        <dbReference type="Google" id="ProtNLM"/>
    </source>
</evidence>
<protein>
    <recommendedName>
        <fullName evidence="3">Aminoglycoside phosphotransferase domain-containing protein</fullName>
    </recommendedName>
</protein>
<accession>A0A0W8IC13</accession>
<dbReference type="AlphaFoldDB" id="A0A0W8IC13"/>
<comment type="caution">
    <text evidence="1">The sequence shown here is derived from an EMBL/GenBank/DDBJ whole genome shotgun (WGS) entry which is preliminary data.</text>
</comment>
<keyword evidence="2" id="KW-1185">Reference proteome</keyword>
<evidence type="ECO:0000313" key="1">
    <source>
        <dbReference type="EMBL" id="KUG57480.1"/>
    </source>
</evidence>
<gene>
    <name evidence="1" type="ORF">AVL62_13775</name>
</gene>
<dbReference type="Proteomes" id="UP000054837">
    <property type="component" value="Unassembled WGS sequence"/>
</dbReference>
<sequence length="290" mass="30992">MSTPTPRAARALALAATVAKDHGLPGDDLRVLHDSFSVIVHLAPAPVVLRVPTLTVLPLAKDVAQRRREIEVSAWLAGQGFPVVAPSDLLPPEVLVVEDAAITAWRWVEHRDEGFDPAVFLGRMPLVADLHRALAGYPGPLAEWVPLRGCESMLDGVESSGVLPAQDVSRARRELAVVRERCSGLEGLVPTHGDAPFYNALVTPQGTLVGDLEHVGLAPVEWDLVGCSEEMVEAYTAAGGAVPDPERLRMMEVARNVQLVAAHTFVPSVPELGPGMAPLVEAWRGSPELV</sequence>
<dbReference type="OrthoDB" id="115252at2"/>
<dbReference type="InterPro" id="IPR011009">
    <property type="entry name" value="Kinase-like_dom_sf"/>
</dbReference>
<name>A0A0W8IC13_9MICO</name>
<reference evidence="1 2" key="1">
    <citation type="submission" date="2015-12" db="EMBL/GenBank/DDBJ databases">
        <title>Serinicoccus chungangenesis strain CD08_5 genome sequencing and assembly.</title>
        <authorList>
            <person name="Chander A.M."/>
            <person name="Kaur G."/>
            <person name="Nair G.R."/>
            <person name="Dhawan D.K."/>
            <person name="Kochhar R.K."/>
            <person name="Mayilraj S."/>
            <person name="Bhadada S.K."/>
        </authorList>
    </citation>
    <scope>NUCLEOTIDE SEQUENCE [LARGE SCALE GENOMIC DNA]</scope>
    <source>
        <strain evidence="1 2">CD08_5</strain>
    </source>
</reference>
<dbReference type="RefSeq" id="WP_058890315.1">
    <property type="nucleotide sequence ID" value="NZ_LQBL01000005.1"/>
</dbReference>